<evidence type="ECO:0000313" key="3">
    <source>
        <dbReference type="Proteomes" id="UP001418444"/>
    </source>
</evidence>
<accession>A0ABP7PT18</accession>
<gene>
    <name evidence="2" type="ORF">GCM10022231_35230</name>
</gene>
<feature type="compositionally biased region" description="Polar residues" evidence="1">
    <location>
        <begin position="1"/>
        <end position="17"/>
    </location>
</feature>
<dbReference type="EMBL" id="BAAAZW010000014">
    <property type="protein sequence ID" value="GAA3970710.1"/>
    <property type="molecule type" value="Genomic_DNA"/>
</dbReference>
<reference evidence="3" key="1">
    <citation type="journal article" date="2019" name="Int. J. Syst. Evol. Microbiol.">
        <title>The Global Catalogue of Microorganisms (GCM) 10K type strain sequencing project: providing services to taxonomists for standard genome sequencing and annotation.</title>
        <authorList>
            <consortium name="The Broad Institute Genomics Platform"/>
            <consortium name="The Broad Institute Genome Sequencing Center for Infectious Disease"/>
            <person name="Wu L."/>
            <person name="Ma J."/>
        </authorList>
    </citation>
    <scope>NUCLEOTIDE SEQUENCE [LARGE SCALE GENOMIC DNA]</scope>
    <source>
        <strain evidence="3">JCM 16923</strain>
    </source>
</reference>
<name>A0ABP7PT18_9ACTN</name>
<evidence type="ECO:0000256" key="1">
    <source>
        <dbReference type="SAM" id="MobiDB-lite"/>
    </source>
</evidence>
<feature type="region of interest" description="Disordered" evidence="1">
    <location>
        <begin position="1"/>
        <end position="24"/>
    </location>
</feature>
<comment type="caution">
    <text evidence="2">The sequence shown here is derived from an EMBL/GenBank/DDBJ whole genome shotgun (WGS) entry which is preliminary data.</text>
</comment>
<protein>
    <submittedName>
        <fullName evidence="2">Uncharacterized protein</fullName>
    </submittedName>
</protein>
<dbReference type="Proteomes" id="UP001418444">
    <property type="component" value="Unassembled WGS sequence"/>
</dbReference>
<sequence>MARMSEQTEPQTDTATEATPKPGFGVVSSIRKYVGEEDGSAKAVLQPTGAAGVRITLVGEKNGVLADRVVAALDESEDVVAEIEGLERGEWDRELTSKATVTPKHWRKMAGWVAHQKRFPKARNHKVVDYR</sequence>
<keyword evidence="3" id="KW-1185">Reference proteome</keyword>
<proteinExistence type="predicted"/>
<evidence type="ECO:0000313" key="2">
    <source>
        <dbReference type="EMBL" id="GAA3970710.1"/>
    </source>
</evidence>
<organism evidence="2 3">
    <name type="scientific">Gordonia caeni</name>
    <dbReference type="NCBI Taxonomy" id="1007097"/>
    <lineage>
        <taxon>Bacteria</taxon>
        <taxon>Bacillati</taxon>
        <taxon>Actinomycetota</taxon>
        <taxon>Actinomycetes</taxon>
        <taxon>Mycobacteriales</taxon>
        <taxon>Gordoniaceae</taxon>
        <taxon>Gordonia</taxon>
    </lineage>
</organism>